<dbReference type="InterPro" id="IPR036875">
    <property type="entry name" value="Znf_CCHC_sf"/>
</dbReference>
<reference evidence="2" key="1">
    <citation type="submission" date="2021-12" db="EMBL/GenBank/DDBJ databases">
        <title>Comparative genomics, transcriptomics and evolutionary studies reveal genomic signatures of adaptation to plant cell wall in hemibiotrophic fungi.</title>
        <authorList>
            <consortium name="DOE Joint Genome Institute"/>
            <person name="Baroncelli R."/>
            <person name="Diaz J.F."/>
            <person name="Benocci T."/>
            <person name="Peng M."/>
            <person name="Battaglia E."/>
            <person name="Haridas S."/>
            <person name="Andreopoulos W."/>
            <person name="Labutti K."/>
            <person name="Pangilinan J."/>
            <person name="Floch G.L."/>
            <person name="Makela M.R."/>
            <person name="Henrissat B."/>
            <person name="Grigoriev I.V."/>
            <person name="Crouch J.A."/>
            <person name="De Vries R.P."/>
            <person name="Sukno S.A."/>
            <person name="Thon M.R."/>
        </authorList>
    </citation>
    <scope>NUCLEOTIDE SEQUENCE</scope>
    <source>
        <strain evidence="2">CBS 112980</strain>
    </source>
</reference>
<evidence type="ECO:0000313" key="3">
    <source>
        <dbReference type="Proteomes" id="UP001244207"/>
    </source>
</evidence>
<evidence type="ECO:0000313" key="2">
    <source>
        <dbReference type="EMBL" id="KAK1729630.1"/>
    </source>
</evidence>
<evidence type="ECO:0000256" key="1">
    <source>
        <dbReference type="SAM" id="MobiDB-lite"/>
    </source>
</evidence>
<organism evidence="2 3">
    <name type="scientific">Glomerella acutata</name>
    <name type="common">Colletotrichum acutatum</name>
    <dbReference type="NCBI Taxonomy" id="27357"/>
    <lineage>
        <taxon>Eukaryota</taxon>
        <taxon>Fungi</taxon>
        <taxon>Dikarya</taxon>
        <taxon>Ascomycota</taxon>
        <taxon>Pezizomycotina</taxon>
        <taxon>Sordariomycetes</taxon>
        <taxon>Hypocreomycetidae</taxon>
        <taxon>Glomerellales</taxon>
        <taxon>Glomerellaceae</taxon>
        <taxon>Colletotrichum</taxon>
        <taxon>Colletotrichum acutatum species complex</taxon>
    </lineage>
</organism>
<protein>
    <submittedName>
        <fullName evidence="2">Uncharacterized protein</fullName>
    </submittedName>
</protein>
<dbReference type="RefSeq" id="XP_060369685.1">
    <property type="nucleotide sequence ID" value="XM_060513556.1"/>
</dbReference>
<dbReference type="GO" id="GO:0003676">
    <property type="term" value="F:nucleic acid binding"/>
    <property type="evidence" value="ECO:0007669"/>
    <property type="project" value="InterPro"/>
</dbReference>
<comment type="caution">
    <text evidence="2">The sequence shown here is derived from an EMBL/GenBank/DDBJ whole genome shotgun (WGS) entry which is preliminary data.</text>
</comment>
<keyword evidence="3" id="KW-1185">Reference proteome</keyword>
<dbReference type="AlphaFoldDB" id="A0AAD8XLL2"/>
<dbReference type="GeneID" id="85397454"/>
<dbReference type="GO" id="GO:0008270">
    <property type="term" value="F:zinc ion binding"/>
    <property type="evidence" value="ECO:0007669"/>
    <property type="project" value="InterPro"/>
</dbReference>
<gene>
    <name evidence="2" type="ORF">BDZ83DRAFT_748031</name>
</gene>
<sequence length="172" mass="18873">MEHGNGEVFTCVVRFVSGPQPSQGPVMPAPSALPSSTVPPSPFGLPPPTALAPPPPPPPSPDESATGPARKRNEKCANIICGSCSARGHHLLDCVWPDARDDLVGCPFCNTKEHEMDLCPQQPFFDEWGWAYILVYRRANKPLLRNTCSWFHYALIAHRFASTYALDSKEFS</sequence>
<dbReference type="Proteomes" id="UP001244207">
    <property type="component" value="Unassembled WGS sequence"/>
</dbReference>
<accession>A0AAD8XLL2</accession>
<name>A0AAD8XLL2_GLOAC</name>
<feature type="region of interest" description="Disordered" evidence="1">
    <location>
        <begin position="20"/>
        <end position="69"/>
    </location>
</feature>
<dbReference type="EMBL" id="JAHMHS010000010">
    <property type="protein sequence ID" value="KAK1729630.1"/>
    <property type="molecule type" value="Genomic_DNA"/>
</dbReference>
<dbReference type="SUPFAM" id="SSF57756">
    <property type="entry name" value="Retrovirus zinc finger-like domains"/>
    <property type="match status" value="1"/>
</dbReference>
<proteinExistence type="predicted"/>
<feature type="compositionally biased region" description="Pro residues" evidence="1">
    <location>
        <begin position="37"/>
        <end position="61"/>
    </location>
</feature>